<accession>A0A8T2UYZ7</accession>
<keyword evidence="1" id="KW-1133">Transmembrane helix</keyword>
<dbReference type="EMBL" id="CM035408">
    <property type="protein sequence ID" value="KAH7441407.1"/>
    <property type="molecule type" value="Genomic_DNA"/>
</dbReference>
<organism evidence="2 3">
    <name type="scientific">Ceratopteris richardii</name>
    <name type="common">Triangle waterfern</name>
    <dbReference type="NCBI Taxonomy" id="49495"/>
    <lineage>
        <taxon>Eukaryota</taxon>
        <taxon>Viridiplantae</taxon>
        <taxon>Streptophyta</taxon>
        <taxon>Embryophyta</taxon>
        <taxon>Tracheophyta</taxon>
        <taxon>Polypodiopsida</taxon>
        <taxon>Polypodiidae</taxon>
        <taxon>Polypodiales</taxon>
        <taxon>Pteridineae</taxon>
        <taxon>Pteridaceae</taxon>
        <taxon>Parkerioideae</taxon>
        <taxon>Ceratopteris</taxon>
    </lineage>
</organism>
<gene>
    <name evidence="2" type="ORF">KP509_03G037200</name>
</gene>
<evidence type="ECO:0000313" key="2">
    <source>
        <dbReference type="EMBL" id="KAH7441407.1"/>
    </source>
</evidence>
<feature type="transmembrane region" description="Helical" evidence="1">
    <location>
        <begin position="7"/>
        <end position="26"/>
    </location>
</feature>
<comment type="caution">
    <text evidence="2">The sequence shown here is derived from an EMBL/GenBank/DDBJ whole genome shotgun (WGS) entry which is preliminary data.</text>
</comment>
<protein>
    <submittedName>
        <fullName evidence="2">Uncharacterized protein</fullName>
    </submittedName>
</protein>
<feature type="transmembrane region" description="Helical" evidence="1">
    <location>
        <begin position="303"/>
        <end position="324"/>
    </location>
</feature>
<keyword evidence="1" id="KW-0812">Transmembrane</keyword>
<keyword evidence="3" id="KW-1185">Reference proteome</keyword>
<sequence length="326" mass="36165">MADCCEILGIMMFLCVPLGVLAFFSYEASLFIPTIARHYDYIPARMTVLQMEVFPRHCCHLTCFCVEVDNPSAENCDAMQRRSEALSPVICSTNISACPPTGSAAVCNAGPFCCDSCNATCLVMPPAAAPSCKCPCPKCSGGCSCCRHVEARLCRLFCNPCFRTDMSVAFHDRHGTPRSANISSYVADNALDAQSYANDFIENSTFLGFYKPSDPSIVHTSRGFPVHRWVAFVFLAALPFFLIGLAITVLLIDLISRITLGTRYSGKTVFWTTWLIWIGIIWPFLILLLILELSYPTLRAKTALRILIPLIACIGWFPSLYYFFGR</sequence>
<dbReference type="AlphaFoldDB" id="A0A8T2UYZ7"/>
<reference evidence="2" key="1">
    <citation type="submission" date="2021-08" db="EMBL/GenBank/DDBJ databases">
        <title>WGS assembly of Ceratopteris richardii.</title>
        <authorList>
            <person name="Marchant D.B."/>
            <person name="Chen G."/>
            <person name="Jenkins J."/>
            <person name="Shu S."/>
            <person name="Leebens-Mack J."/>
            <person name="Grimwood J."/>
            <person name="Schmutz J."/>
            <person name="Soltis P."/>
            <person name="Soltis D."/>
            <person name="Chen Z.-H."/>
        </authorList>
    </citation>
    <scope>NUCLEOTIDE SEQUENCE</scope>
    <source>
        <strain evidence="2">Whitten #5841</strain>
        <tissue evidence="2">Leaf</tissue>
    </source>
</reference>
<dbReference type="OrthoDB" id="2378254at2759"/>
<name>A0A8T2UYZ7_CERRI</name>
<evidence type="ECO:0000313" key="3">
    <source>
        <dbReference type="Proteomes" id="UP000825935"/>
    </source>
</evidence>
<evidence type="ECO:0000256" key="1">
    <source>
        <dbReference type="SAM" id="Phobius"/>
    </source>
</evidence>
<proteinExistence type="predicted"/>
<feature type="transmembrane region" description="Helical" evidence="1">
    <location>
        <begin position="268"/>
        <end position="291"/>
    </location>
</feature>
<keyword evidence="1" id="KW-0472">Membrane</keyword>
<feature type="transmembrane region" description="Helical" evidence="1">
    <location>
        <begin position="229"/>
        <end position="256"/>
    </location>
</feature>
<dbReference type="Proteomes" id="UP000825935">
    <property type="component" value="Chromosome 3"/>
</dbReference>